<feature type="region of interest" description="Disordered" evidence="1">
    <location>
        <begin position="1"/>
        <end position="25"/>
    </location>
</feature>
<proteinExistence type="predicted"/>
<keyword evidence="3" id="KW-1185">Reference proteome</keyword>
<dbReference type="AlphaFoldDB" id="A0A401ICR0"/>
<sequence length="64" mass="6960">MSYQSATLVKTNTHQSGTDTRMGINSTTMKKEIANSCGICVDDHPIPPCTGFSKDYNCSPSYKP</sequence>
<name>A0A401ICR0_APHSA</name>
<evidence type="ECO:0000256" key="1">
    <source>
        <dbReference type="SAM" id="MobiDB-lite"/>
    </source>
</evidence>
<evidence type="ECO:0000313" key="2">
    <source>
        <dbReference type="EMBL" id="GBF79021.1"/>
    </source>
</evidence>
<protein>
    <submittedName>
        <fullName evidence="2">4-hydroxy-3-methylbut-2-en-1-yl diphosphate synthase</fullName>
    </submittedName>
</protein>
<organism evidence="2 3">
    <name type="scientific">Aphanothece sacrum FPU1</name>
    <dbReference type="NCBI Taxonomy" id="1920663"/>
    <lineage>
        <taxon>Bacteria</taxon>
        <taxon>Bacillati</taxon>
        <taxon>Cyanobacteriota</taxon>
        <taxon>Cyanophyceae</taxon>
        <taxon>Oscillatoriophycideae</taxon>
        <taxon>Chroococcales</taxon>
        <taxon>Aphanothecaceae</taxon>
        <taxon>Aphanothece</taxon>
    </lineage>
</organism>
<comment type="caution">
    <text evidence="2">The sequence shown here is derived from an EMBL/GenBank/DDBJ whole genome shotgun (WGS) entry which is preliminary data.</text>
</comment>
<evidence type="ECO:0000313" key="3">
    <source>
        <dbReference type="Proteomes" id="UP000287247"/>
    </source>
</evidence>
<dbReference type="OrthoDB" id="583295at2"/>
<dbReference type="EMBL" id="BDQK01000001">
    <property type="protein sequence ID" value="GBF79021.1"/>
    <property type="molecule type" value="Genomic_DNA"/>
</dbReference>
<reference evidence="3" key="1">
    <citation type="submission" date="2017-05" db="EMBL/GenBank/DDBJ databases">
        <title>Physiological properties and genetic analysis related to exopolysaccharide production of fresh-water unicellular cyanobacterium Aphanothece sacrum, Suizenji Nori, that has been cultured as a food source in Japan.</title>
        <authorList>
            <person name="Kanesaki Y."/>
            <person name="Yoshikawa S."/>
            <person name="Ohki K."/>
        </authorList>
    </citation>
    <scope>NUCLEOTIDE SEQUENCE [LARGE SCALE GENOMIC DNA]</scope>
    <source>
        <strain evidence="3">FPU1</strain>
    </source>
</reference>
<dbReference type="RefSeq" id="WP_124976494.1">
    <property type="nucleotide sequence ID" value="NZ_BDQK01000001.1"/>
</dbReference>
<gene>
    <name evidence="2" type="ORF">AsFPU1_0413</name>
</gene>
<dbReference type="Proteomes" id="UP000287247">
    <property type="component" value="Unassembled WGS sequence"/>
</dbReference>
<accession>A0A401ICR0</accession>